<dbReference type="Gene3D" id="3.40.30.10">
    <property type="entry name" value="Glutaredoxin"/>
    <property type="match status" value="1"/>
</dbReference>
<organism evidence="2 3">
    <name type="scientific">Lentibacillus cibarius</name>
    <dbReference type="NCBI Taxonomy" id="2583219"/>
    <lineage>
        <taxon>Bacteria</taxon>
        <taxon>Bacillati</taxon>
        <taxon>Bacillota</taxon>
        <taxon>Bacilli</taxon>
        <taxon>Bacillales</taxon>
        <taxon>Bacillaceae</taxon>
        <taxon>Lentibacillus</taxon>
    </lineage>
</organism>
<keyword evidence="3" id="KW-1185">Reference proteome</keyword>
<dbReference type="PANTHER" id="PTHR13887:SF41">
    <property type="entry name" value="THIOREDOXIN SUPERFAMILY PROTEIN"/>
    <property type="match status" value="1"/>
</dbReference>
<dbReference type="GO" id="GO:0016491">
    <property type="term" value="F:oxidoreductase activity"/>
    <property type="evidence" value="ECO:0007669"/>
    <property type="project" value="InterPro"/>
</dbReference>
<comment type="caution">
    <text evidence="2">The sequence shown here is derived from an EMBL/GenBank/DDBJ whole genome shotgun (WGS) entry which is preliminary data.</text>
</comment>
<dbReference type="RefSeq" id="WP_142790457.1">
    <property type="nucleotide sequence ID" value="NZ_VJMZ01000001.1"/>
</dbReference>
<evidence type="ECO:0000313" key="3">
    <source>
        <dbReference type="Proteomes" id="UP000319280"/>
    </source>
</evidence>
<accession>A0A549YHE5</accession>
<dbReference type="InterPro" id="IPR036249">
    <property type="entry name" value="Thioredoxin-like_sf"/>
</dbReference>
<dbReference type="Proteomes" id="UP000319280">
    <property type="component" value="Unassembled WGS sequence"/>
</dbReference>
<proteinExistence type="predicted"/>
<dbReference type="EMBL" id="VJMZ01000001">
    <property type="protein sequence ID" value="TRM11305.1"/>
    <property type="molecule type" value="Genomic_DNA"/>
</dbReference>
<sequence>MDIEVWSDFICPFCYIGKRRLELALDQFPHKKKVAVTYNSYELDPNAERNPGKSIHELMAEKFGMSVDEARKSNEELGRQANELGLTYNFDTMQHTNTFDAHRVAQYAKNKGKEHAVTERLLRAYFTDSERISDHDTLARLAAEAGLDRGNVRALLKRDDYADDVRIDEKEAAQLGVQGVPFFVFNSKYALSGAQPLDVFKEVLEKVWEEEQSEPSLQSLTPKKSKTTYCTDEGCKIEEDD</sequence>
<gene>
    <name evidence="2" type="ORF">FH966_06045</name>
</gene>
<dbReference type="Pfam" id="PF01323">
    <property type="entry name" value="DSBA"/>
    <property type="match status" value="1"/>
</dbReference>
<reference evidence="2 3" key="1">
    <citation type="submission" date="2019-07" db="EMBL/GenBank/DDBJ databases">
        <title>Genomic analysis of Lentibacillus sp. NKC851-2.</title>
        <authorList>
            <person name="Oh Y.J."/>
        </authorList>
    </citation>
    <scope>NUCLEOTIDE SEQUENCE [LARGE SCALE GENOMIC DNA]</scope>
    <source>
        <strain evidence="2 3">NKC851-2</strain>
    </source>
</reference>
<evidence type="ECO:0000259" key="1">
    <source>
        <dbReference type="Pfam" id="PF01323"/>
    </source>
</evidence>
<dbReference type="PANTHER" id="PTHR13887">
    <property type="entry name" value="GLUTATHIONE S-TRANSFERASE KAPPA"/>
    <property type="match status" value="1"/>
</dbReference>
<dbReference type="SUPFAM" id="SSF52833">
    <property type="entry name" value="Thioredoxin-like"/>
    <property type="match status" value="1"/>
</dbReference>
<name>A0A549YHE5_9BACI</name>
<feature type="domain" description="DSBA-like thioredoxin" evidence="1">
    <location>
        <begin position="3"/>
        <end position="204"/>
    </location>
</feature>
<dbReference type="InterPro" id="IPR001853">
    <property type="entry name" value="DSBA-like_thioredoxin_dom"/>
</dbReference>
<dbReference type="CDD" id="cd03024">
    <property type="entry name" value="DsbA_FrnE"/>
    <property type="match status" value="1"/>
</dbReference>
<protein>
    <submittedName>
        <fullName evidence="2">DsbA family oxidoreductase</fullName>
    </submittedName>
</protein>
<dbReference type="AlphaFoldDB" id="A0A549YHE5"/>
<evidence type="ECO:0000313" key="2">
    <source>
        <dbReference type="EMBL" id="TRM11305.1"/>
    </source>
</evidence>